<dbReference type="SUPFAM" id="SSF56731">
    <property type="entry name" value="DNA primase core"/>
    <property type="match status" value="1"/>
</dbReference>
<dbReference type="Pfam" id="PF13155">
    <property type="entry name" value="Toprim_2"/>
    <property type="match status" value="1"/>
</dbReference>
<evidence type="ECO:0000313" key="2">
    <source>
        <dbReference type="Proteomes" id="UP000515318"/>
    </source>
</evidence>
<accession>A0A7D7FAK4</accession>
<dbReference type="InterPro" id="IPR034154">
    <property type="entry name" value="TOPRIM_DnaG/twinkle"/>
</dbReference>
<organism evidence="1 2">
    <name type="scientific">Pseudomonas phage phiB1_1</name>
    <dbReference type="NCBI Taxonomy" id="2755402"/>
    <lineage>
        <taxon>Viruses</taxon>
        <taxon>Duplodnaviria</taxon>
        <taxon>Heunggongvirae</taxon>
        <taxon>Uroviricota</taxon>
        <taxon>Caudoviricetes</taxon>
        <taxon>Autographivirales</taxon>
        <taxon>Autoscriptoviridae</taxon>
        <taxon>Krylovirinae</taxon>
        <taxon>Torinorumvirus</taxon>
        <taxon>Torinorumvirus B11</taxon>
    </lineage>
</organism>
<protein>
    <submittedName>
        <fullName evidence="1">Putative DNA primase</fullName>
    </submittedName>
</protein>
<reference evidence="1 2" key="1">
    <citation type="submission" date="2020-04" db="EMBL/GenBank/DDBJ databases">
        <authorList>
            <person name="Martino G."/>
            <person name="Holtappels D."/>
            <person name="Wagemans J."/>
            <person name="Lavigne R."/>
            <person name="Turina M."/>
            <person name="Ciuffo M."/>
        </authorList>
    </citation>
    <scope>NUCLEOTIDE SEQUENCE [LARGE SCALE GENOMIC DNA]</scope>
</reference>
<dbReference type="EMBL" id="MT354570">
    <property type="protein sequence ID" value="QMP84040.1"/>
    <property type="molecule type" value="Genomic_DNA"/>
</dbReference>
<dbReference type="CDD" id="cd01029">
    <property type="entry name" value="TOPRIM_primases"/>
    <property type="match status" value="1"/>
</dbReference>
<name>A0A7D7FAK4_9CAUD</name>
<sequence>MAIPPSEYLQHAKSLAVGQTGRFYHKCGPGKVLHVGNSGDRYWCKCYRCHQGGVTEKTHATLARIPDQKRFMPWADDAKDINQWPGYTQELLLKQLLAKGIDRHVMLGDSHVWYSEKQGRLLFGTRLGWLGRATRGQNPKWAGYGYPAPEYGAHPLDTPSSTVILTEDYLSAMKVRWALQGVQGVTAQALLGTELRTRHLSDLLDAGVQRVVTFLDGDGAGRRGSIDVARRARGMGLVTGNVEPPEGCDPKDLMRQEILDLLGGAL</sequence>
<gene>
    <name evidence="1" type="ORF">phiB1_1_13</name>
</gene>
<dbReference type="Gene3D" id="3.40.1360.10">
    <property type="match status" value="1"/>
</dbReference>
<proteinExistence type="predicted"/>
<keyword evidence="2" id="KW-1185">Reference proteome</keyword>
<dbReference type="Proteomes" id="UP000515318">
    <property type="component" value="Segment"/>
</dbReference>
<evidence type="ECO:0000313" key="1">
    <source>
        <dbReference type="EMBL" id="QMP84040.1"/>
    </source>
</evidence>